<dbReference type="Proteomes" id="UP000829196">
    <property type="component" value="Unassembled WGS sequence"/>
</dbReference>
<reference evidence="2" key="1">
    <citation type="journal article" date="2022" name="Front. Genet.">
        <title>Chromosome-Scale Assembly of the Dendrobium nobile Genome Provides Insights Into the Molecular Mechanism of the Biosynthesis of the Medicinal Active Ingredient of Dendrobium.</title>
        <authorList>
            <person name="Xu Q."/>
            <person name="Niu S.-C."/>
            <person name="Li K.-L."/>
            <person name="Zheng P.-J."/>
            <person name="Zhang X.-J."/>
            <person name="Jia Y."/>
            <person name="Liu Y."/>
            <person name="Niu Y.-X."/>
            <person name="Yu L.-H."/>
            <person name="Chen D.-F."/>
            <person name="Zhang G.-Q."/>
        </authorList>
    </citation>
    <scope>NUCLEOTIDE SEQUENCE</scope>
    <source>
        <tissue evidence="2">Leaf</tissue>
    </source>
</reference>
<name>A0A8T3BL78_DENNO</name>
<dbReference type="InterPro" id="IPR040381">
    <property type="entry name" value="At4g14450-like"/>
</dbReference>
<dbReference type="PANTHER" id="PTHR33912:SF2">
    <property type="entry name" value="PUTATIVE-RELATED"/>
    <property type="match status" value="1"/>
</dbReference>
<dbReference type="AlphaFoldDB" id="A0A8T3BL78"/>
<dbReference type="GO" id="GO:0005634">
    <property type="term" value="C:nucleus"/>
    <property type="evidence" value="ECO:0007669"/>
    <property type="project" value="TreeGrafter"/>
</dbReference>
<organism evidence="2 3">
    <name type="scientific">Dendrobium nobile</name>
    <name type="common">Orchid</name>
    <dbReference type="NCBI Taxonomy" id="94219"/>
    <lineage>
        <taxon>Eukaryota</taxon>
        <taxon>Viridiplantae</taxon>
        <taxon>Streptophyta</taxon>
        <taxon>Embryophyta</taxon>
        <taxon>Tracheophyta</taxon>
        <taxon>Spermatophyta</taxon>
        <taxon>Magnoliopsida</taxon>
        <taxon>Liliopsida</taxon>
        <taxon>Asparagales</taxon>
        <taxon>Orchidaceae</taxon>
        <taxon>Epidendroideae</taxon>
        <taxon>Malaxideae</taxon>
        <taxon>Dendrobiinae</taxon>
        <taxon>Dendrobium</taxon>
    </lineage>
</organism>
<dbReference type="PANTHER" id="PTHR33912">
    <property type="entry name" value="OS01G0939400 PROTEIN"/>
    <property type="match status" value="1"/>
</dbReference>
<evidence type="ECO:0000313" key="2">
    <source>
        <dbReference type="EMBL" id="KAI0513928.1"/>
    </source>
</evidence>
<dbReference type="EMBL" id="JAGYWB010000008">
    <property type="protein sequence ID" value="KAI0513928.1"/>
    <property type="molecule type" value="Genomic_DNA"/>
</dbReference>
<feature type="region of interest" description="Disordered" evidence="1">
    <location>
        <begin position="1"/>
        <end position="30"/>
    </location>
</feature>
<comment type="caution">
    <text evidence="2">The sequence shown here is derived from an EMBL/GenBank/DDBJ whole genome shotgun (WGS) entry which is preliminary data.</text>
</comment>
<keyword evidence="3" id="KW-1185">Reference proteome</keyword>
<dbReference type="GO" id="GO:0005737">
    <property type="term" value="C:cytoplasm"/>
    <property type="evidence" value="ECO:0007669"/>
    <property type="project" value="TreeGrafter"/>
</dbReference>
<sequence length="114" mass="12348">MSTRLTSGSAAAGEIRRDRSRLRMHAPSSIQVGPPSESFAEWKVAIPLLSPLDIVSFPLIGDMRPPDSTSEEGETPVVVAAGGYVNREWRHPAEPFYYESAPANASTFALSRCS</sequence>
<evidence type="ECO:0000313" key="3">
    <source>
        <dbReference type="Proteomes" id="UP000829196"/>
    </source>
</evidence>
<accession>A0A8T3BL78</accession>
<protein>
    <submittedName>
        <fullName evidence="2">Uncharacterized protein</fullName>
    </submittedName>
</protein>
<evidence type="ECO:0000256" key="1">
    <source>
        <dbReference type="SAM" id="MobiDB-lite"/>
    </source>
</evidence>
<dbReference type="OrthoDB" id="673645at2759"/>
<proteinExistence type="predicted"/>
<gene>
    <name evidence="2" type="ORF">KFK09_009960</name>
</gene>